<proteinExistence type="predicted"/>
<organism evidence="1 2">
    <name type="scientific">Eleutherodactylus coqui</name>
    <name type="common">Puerto Rican coqui</name>
    <dbReference type="NCBI Taxonomy" id="57060"/>
    <lineage>
        <taxon>Eukaryota</taxon>
        <taxon>Metazoa</taxon>
        <taxon>Chordata</taxon>
        <taxon>Craniata</taxon>
        <taxon>Vertebrata</taxon>
        <taxon>Euteleostomi</taxon>
        <taxon>Amphibia</taxon>
        <taxon>Batrachia</taxon>
        <taxon>Anura</taxon>
        <taxon>Neobatrachia</taxon>
        <taxon>Hyloidea</taxon>
        <taxon>Eleutherodactylidae</taxon>
        <taxon>Eleutherodactylinae</taxon>
        <taxon>Eleutherodactylus</taxon>
        <taxon>Eleutherodactylus</taxon>
    </lineage>
</organism>
<evidence type="ECO:0000313" key="1">
    <source>
        <dbReference type="EMBL" id="KAG9464504.1"/>
    </source>
</evidence>
<accession>A0A8J6B7D2</accession>
<reference evidence="1" key="1">
    <citation type="thesis" date="2020" institute="ProQuest LLC" country="789 East Eisenhower Parkway, Ann Arbor, MI, USA">
        <title>Comparative Genomics and Chromosome Evolution.</title>
        <authorList>
            <person name="Mudd A.B."/>
        </authorList>
    </citation>
    <scope>NUCLEOTIDE SEQUENCE</scope>
    <source>
        <strain evidence="1">HN-11 Male</strain>
        <tissue evidence="1">Kidney and liver</tissue>
    </source>
</reference>
<dbReference type="OrthoDB" id="10581163at2759"/>
<protein>
    <submittedName>
        <fullName evidence="1">Uncharacterized protein</fullName>
    </submittedName>
</protein>
<keyword evidence="2" id="KW-1185">Reference proteome</keyword>
<dbReference type="Proteomes" id="UP000770717">
    <property type="component" value="Unassembled WGS sequence"/>
</dbReference>
<name>A0A8J6B7D2_ELECQ</name>
<sequence length="117" mass="12927">MMGVVVIRWTVLSPETLVWFPPWPIKGFRRLLVCSDLFFLLCRACWPLDASTIQRRDVTPLLESEKGALLGCEKLDGRIDDCPPPAVLSRLLGGVGTSGCVMAHKVAGLRMPPTDHQ</sequence>
<dbReference type="AlphaFoldDB" id="A0A8J6B7D2"/>
<evidence type="ECO:0000313" key="2">
    <source>
        <dbReference type="Proteomes" id="UP000770717"/>
    </source>
</evidence>
<dbReference type="EMBL" id="WNTK01004341">
    <property type="protein sequence ID" value="KAG9464504.1"/>
    <property type="molecule type" value="Genomic_DNA"/>
</dbReference>
<comment type="caution">
    <text evidence="1">The sequence shown here is derived from an EMBL/GenBank/DDBJ whole genome shotgun (WGS) entry which is preliminary data.</text>
</comment>
<gene>
    <name evidence="1" type="ORF">GDO78_019853</name>
</gene>